<dbReference type="SUPFAM" id="SSF81321">
    <property type="entry name" value="Family A G protein-coupled receptor-like"/>
    <property type="match status" value="1"/>
</dbReference>
<dbReference type="PANTHER" id="PTHR46641:SF2">
    <property type="entry name" value="FMRFAMIDE RECEPTOR"/>
    <property type="match status" value="1"/>
</dbReference>
<evidence type="ECO:0000313" key="4">
    <source>
        <dbReference type="Proteomes" id="UP000245119"/>
    </source>
</evidence>
<feature type="compositionally biased region" description="Acidic residues" evidence="1">
    <location>
        <begin position="16"/>
        <end position="29"/>
    </location>
</feature>
<dbReference type="InterPro" id="IPR052954">
    <property type="entry name" value="GPCR-Ligand_Int"/>
</dbReference>
<dbReference type="Proteomes" id="UP000245119">
    <property type="component" value="Linkage Group LG11"/>
</dbReference>
<dbReference type="PANTHER" id="PTHR46641">
    <property type="entry name" value="FMRFAMIDE RECEPTOR-RELATED"/>
    <property type="match status" value="1"/>
</dbReference>
<feature type="transmembrane region" description="Helical" evidence="2">
    <location>
        <begin position="93"/>
        <end position="113"/>
    </location>
</feature>
<keyword evidence="2" id="KW-1133">Transmembrane helix</keyword>
<comment type="caution">
    <text evidence="3">The sequence shown here is derived from an EMBL/GenBank/DDBJ whole genome shotgun (WGS) entry which is preliminary data.</text>
</comment>
<sequence length="289" mass="32630">MPSLSEKGSASKHAEEDEDEEEDDDEDEDCSTRTVLKDLYLLYDITTNTHNSTDNSNVDFPEGCIPVITTDHPEDPITHATEQLIAKVRGVSLMPVLFVFGVAGTCTSIASFYKQGLNHRINLCLFSLETVNFINVAYLFLLNVDSLYRPIDDGLYGVVFAHIVNSKMLGMLGFMYGTMYLSALVAWERCLTVLFPLHSKSLLSIRTMAILILLGSVITILPFFFVAAWYEAVCFYDLVNKRSTIGVSINEIQDDPLPFPERMRRKARARSLHERQAVNRWKSRDAQTV</sequence>
<evidence type="ECO:0000256" key="1">
    <source>
        <dbReference type="SAM" id="MobiDB-lite"/>
    </source>
</evidence>
<accession>A0A2T7NMK5</accession>
<dbReference type="AlphaFoldDB" id="A0A2T7NMK5"/>
<keyword evidence="2" id="KW-0812">Transmembrane</keyword>
<reference evidence="3 4" key="1">
    <citation type="submission" date="2018-04" db="EMBL/GenBank/DDBJ databases">
        <title>The genome of golden apple snail Pomacea canaliculata provides insight into stress tolerance and invasive adaptation.</title>
        <authorList>
            <person name="Liu C."/>
            <person name="Liu B."/>
            <person name="Ren Y."/>
            <person name="Zhang Y."/>
            <person name="Wang H."/>
            <person name="Li S."/>
            <person name="Jiang F."/>
            <person name="Yin L."/>
            <person name="Zhang G."/>
            <person name="Qian W."/>
            <person name="Fan W."/>
        </authorList>
    </citation>
    <scope>NUCLEOTIDE SEQUENCE [LARGE SCALE GENOMIC DNA]</scope>
    <source>
        <strain evidence="3">SZHN2017</strain>
        <tissue evidence="3">Muscle</tissue>
    </source>
</reference>
<keyword evidence="2" id="KW-0472">Membrane</keyword>
<name>A0A2T7NMK5_POMCA</name>
<protein>
    <recommendedName>
        <fullName evidence="5">G-protein coupled receptors family 1 profile domain-containing protein</fullName>
    </recommendedName>
</protein>
<dbReference type="Gene3D" id="1.20.1070.10">
    <property type="entry name" value="Rhodopsin 7-helix transmembrane proteins"/>
    <property type="match status" value="1"/>
</dbReference>
<dbReference type="OrthoDB" id="6126859at2759"/>
<feature type="transmembrane region" description="Helical" evidence="2">
    <location>
        <begin position="208"/>
        <end position="230"/>
    </location>
</feature>
<evidence type="ECO:0008006" key="5">
    <source>
        <dbReference type="Google" id="ProtNLM"/>
    </source>
</evidence>
<proteinExistence type="predicted"/>
<feature type="transmembrane region" description="Helical" evidence="2">
    <location>
        <begin position="168"/>
        <end position="187"/>
    </location>
</feature>
<feature type="region of interest" description="Disordered" evidence="1">
    <location>
        <begin position="1"/>
        <end position="31"/>
    </location>
</feature>
<evidence type="ECO:0000313" key="3">
    <source>
        <dbReference type="EMBL" id="PVD22394.1"/>
    </source>
</evidence>
<feature type="transmembrane region" description="Helical" evidence="2">
    <location>
        <begin position="125"/>
        <end position="148"/>
    </location>
</feature>
<gene>
    <name evidence="3" type="ORF">C0Q70_18205</name>
</gene>
<dbReference type="EMBL" id="PZQS01000011">
    <property type="protein sequence ID" value="PVD22394.1"/>
    <property type="molecule type" value="Genomic_DNA"/>
</dbReference>
<evidence type="ECO:0000256" key="2">
    <source>
        <dbReference type="SAM" id="Phobius"/>
    </source>
</evidence>
<organism evidence="3 4">
    <name type="scientific">Pomacea canaliculata</name>
    <name type="common">Golden apple snail</name>
    <dbReference type="NCBI Taxonomy" id="400727"/>
    <lineage>
        <taxon>Eukaryota</taxon>
        <taxon>Metazoa</taxon>
        <taxon>Spiralia</taxon>
        <taxon>Lophotrochozoa</taxon>
        <taxon>Mollusca</taxon>
        <taxon>Gastropoda</taxon>
        <taxon>Caenogastropoda</taxon>
        <taxon>Architaenioglossa</taxon>
        <taxon>Ampullarioidea</taxon>
        <taxon>Ampullariidae</taxon>
        <taxon>Pomacea</taxon>
    </lineage>
</organism>
<dbReference type="CDD" id="cd00637">
    <property type="entry name" value="7tm_classA_rhodopsin-like"/>
    <property type="match status" value="1"/>
</dbReference>
<keyword evidence="4" id="KW-1185">Reference proteome</keyword>